<dbReference type="InterPro" id="IPR006597">
    <property type="entry name" value="Sel1-like"/>
</dbReference>
<evidence type="ECO:0000313" key="3">
    <source>
        <dbReference type="EMBL" id="KAG2204697.1"/>
    </source>
</evidence>
<feature type="compositionally biased region" description="Basic and acidic residues" evidence="2">
    <location>
        <begin position="1392"/>
        <end position="1401"/>
    </location>
</feature>
<dbReference type="Gene3D" id="1.25.40.10">
    <property type="entry name" value="Tetratricopeptide repeat domain"/>
    <property type="match status" value="8"/>
</dbReference>
<protein>
    <recommendedName>
        <fullName evidence="5">HCP-like protein</fullName>
    </recommendedName>
</protein>
<keyword evidence="4" id="KW-1185">Reference proteome</keyword>
<dbReference type="PANTHER" id="PTHR11102">
    <property type="entry name" value="SEL-1-LIKE PROTEIN"/>
    <property type="match status" value="1"/>
</dbReference>
<dbReference type="EMBL" id="JAEPRD010000042">
    <property type="protein sequence ID" value="KAG2204697.1"/>
    <property type="molecule type" value="Genomic_DNA"/>
</dbReference>
<feature type="region of interest" description="Disordered" evidence="2">
    <location>
        <begin position="1390"/>
        <end position="1426"/>
    </location>
</feature>
<comment type="similarity">
    <text evidence="1">Belongs to the sel-1 family.</text>
</comment>
<dbReference type="SMART" id="SM00671">
    <property type="entry name" value="SEL1"/>
    <property type="match status" value="22"/>
</dbReference>
<evidence type="ECO:0000256" key="1">
    <source>
        <dbReference type="ARBA" id="ARBA00038101"/>
    </source>
</evidence>
<dbReference type="SUPFAM" id="SSF81901">
    <property type="entry name" value="HCP-like"/>
    <property type="match status" value="7"/>
</dbReference>
<gene>
    <name evidence="3" type="ORF">INT47_011993</name>
</gene>
<name>A0A8H7V412_9FUNG</name>
<dbReference type="InterPro" id="IPR011990">
    <property type="entry name" value="TPR-like_helical_dom_sf"/>
</dbReference>
<comment type="caution">
    <text evidence="3">The sequence shown here is derived from an EMBL/GenBank/DDBJ whole genome shotgun (WGS) entry which is preliminary data.</text>
</comment>
<evidence type="ECO:0008006" key="5">
    <source>
        <dbReference type="Google" id="ProtNLM"/>
    </source>
</evidence>
<dbReference type="PANTHER" id="PTHR11102:SF160">
    <property type="entry name" value="ERAD-ASSOCIATED E3 UBIQUITIN-PROTEIN LIGASE COMPONENT HRD3"/>
    <property type="match status" value="1"/>
</dbReference>
<evidence type="ECO:0000313" key="4">
    <source>
        <dbReference type="Proteomes" id="UP000603453"/>
    </source>
</evidence>
<reference evidence="3" key="1">
    <citation type="submission" date="2020-12" db="EMBL/GenBank/DDBJ databases">
        <title>Metabolic potential, ecology and presence of endohyphal bacteria is reflected in genomic diversity of Mucoromycotina.</title>
        <authorList>
            <person name="Muszewska A."/>
            <person name="Okrasinska A."/>
            <person name="Steczkiewicz K."/>
            <person name="Drgas O."/>
            <person name="Orlowska M."/>
            <person name="Perlinska-Lenart U."/>
            <person name="Aleksandrzak-Piekarczyk T."/>
            <person name="Szatraj K."/>
            <person name="Zielenkiewicz U."/>
            <person name="Pilsyk S."/>
            <person name="Malc E."/>
            <person name="Mieczkowski P."/>
            <person name="Kruszewska J.S."/>
            <person name="Biernat P."/>
            <person name="Pawlowska J."/>
        </authorList>
    </citation>
    <scope>NUCLEOTIDE SEQUENCE</scope>
    <source>
        <strain evidence="3">WA0000017839</strain>
    </source>
</reference>
<evidence type="ECO:0000256" key="2">
    <source>
        <dbReference type="SAM" id="MobiDB-lite"/>
    </source>
</evidence>
<dbReference type="Proteomes" id="UP000603453">
    <property type="component" value="Unassembled WGS sequence"/>
</dbReference>
<dbReference type="InterPro" id="IPR050767">
    <property type="entry name" value="Sel1_AlgK"/>
</dbReference>
<dbReference type="OrthoDB" id="272077at2759"/>
<feature type="compositionally biased region" description="Low complexity" evidence="2">
    <location>
        <begin position="1402"/>
        <end position="1426"/>
    </location>
</feature>
<dbReference type="Pfam" id="PF08238">
    <property type="entry name" value="Sel1"/>
    <property type="match status" value="21"/>
</dbReference>
<proteinExistence type="inferred from homology"/>
<accession>A0A8H7V412</accession>
<sequence length="1426" mass="161390">MTKDSNSKNKTIITRVQVAQSKLFTKNENEGFRELYKLRHHKEAHYPLACYYEQHHDDEKAYAYFEKCQNKYRMALILKRQSKEKQSLHYMVSAANDGNKYAQFMMGLYFQHGLFVKQSIQLAKMWYQRSANTGFAEAQTALSNLLIHQAKLENNPSLIQDALFWLTKAEAQENASALIRLGSLHEEGILVQQDDLKSINYYKRAAISPCMSPPISSFAHYLVGINYRLGDLGLEQDTNIAFKHLTISSNLGFSHAQRALGLMYAKGIGTEKNLNLSHKLLESASSQGDLRSLSLLAHTKETLDSYQKAAEMGSLSCQIALAFLLQSNHQYTLAFKWFQIAAKGTPTTSSKKYGPDSSLEQCNIARLMLARYTYNGWGVKKNVSWAINELKELSANDFKEAHYWLAAWYEEEKDLDKSLALYTKGAISGDVDCQFQVAYMLSNGYQSNGTCIKDVEAAFSWYLKAAENGHKTAQYSAGLYYENGLFMSVDLKKAIYWYTRAAKQDITLAMVRLARLVKSTDKVVYWLTTAIDKGDISALRELATFYKNGLIEGYQQHQEAFDLFQKAAYKDDAMSWHALSEFYEQGIIVPVNLEKAVSCLEKAEVLGYSVAALDLAELYCRNKMIEDALIVYTRLTEAYSIKSTIGWNARLKFSRMIIFEDGGTEKDQLKVYSWLMHMQYKRNKPLAQVFEFLGYCTENGKGTAIDKDVALHWYISCVEAKEFDWAKQRSLCRLVSYYMDHKDYASAYYYLEILKPDLDDMRQLSTDANIQARRVKYFLGYLLMYGLGTEKNIQSGVSYITSAADDGDNDAVYELGKYYSTINEEEEAKHRYEEGIGHAGCMRALAMILLSEESDQPDEYEDYDGGAHILGLLESAANMGDTEAIYQLGIAHEDGLGSVTLKDSETALAYYIKAATRMHELAMVKAGEILSNSLGKYEDSIYWFQKAVNLTNNIKAKVMLVSFDFQGHSKTDKDDTYHFEVLQNMIHEEMANMEEEDSQGNDQHLTMRIEGLGLAFYILGQCYELGRGTSANISLAKEWYRRSVFISQHVEAMWRLGIIYSNLEGDKISALEWFRKAAEKGKHLDSHYQLGLYHLNGLGGLDRNIIAAQKYFSKASDGGHPLATFELARIVWNRNDDYVFGYELYKLAAQLGVSDALRELGHLSHRGFSSEGITIVHQDYKRAFGYYCEAAQKGDPTAALMVGNYFEEGYLKEELGQDCERALQWYESAYRLNGGGLTELAIGKLKHIMADSINDPKEADDMREEAFVWFESAAINSINKHQGFCAKVMVALYYLNGWGRKSQDTQTGLSILLDIAEAGGSVAFVPIARCYEEGIGTERDMLKSIAYWEMAADMGNHEAVIRIDQSYEAGLSGQISDYESVKQYYNATKMTTTHDHPKRNSEYSLDSLSSSSSSASSTIFSTQTLN</sequence>
<organism evidence="3 4">
    <name type="scientific">Mucor saturninus</name>
    <dbReference type="NCBI Taxonomy" id="64648"/>
    <lineage>
        <taxon>Eukaryota</taxon>
        <taxon>Fungi</taxon>
        <taxon>Fungi incertae sedis</taxon>
        <taxon>Mucoromycota</taxon>
        <taxon>Mucoromycotina</taxon>
        <taxon>Mucoromycetes</taxon>
        <taxon>Mucorales</taxon>
        <taxon>Mucorineae</taxon>
        <taxon>Mucoraceae</taxon>
        <taxon>Mucor</taxon>
    </lineage>
</organism>